<protein>
    <submittedName>
        <fullName evidence="3">Uncharacterized protein</fullName>
    </submittedName>
</protein>
<sequence length="99" mass="10431">MRTLLFSLAIGLFYSSVAFAQSDTSKAVQQTPVQQSPSPKQVAIPGVDTPLSGGGMTAQTPNNPLPPVQDNKKRKTLPPSDPRAFGVSVPVGKAKRDTL</sequence>
<name>A0A286G374_9BACT</name>
<feature type="signal peptide" evidence="2">
    <location>
        <begin position="1"/>
        <end position="20"/>
    </location>
</feature>
<gene>
    <name evidence="3" type="ORF">SAMN06269250_3062</name>
</gene>
<accession>A0A286G374</accession>
<dbReference type="RefSeq" id="WP_097126658.1">
    <property type="nucleotide sequence ID" value="NZ_OCNH01000002.1"/>
</dbReference>
<proteinExistence type="predicted"/>
<feature type="chain" id="PRO_5012945069" evidence="2">
    <location>
        <begin position="21"/>
        <end position="99"/>
    </location>
</feature>
<evidence type="ECO:0000313" key="3">
    <source>
        <dbReference type="EMBL" id="SOD89424.1"/>
    </source>
</evidence>
<dbReference type="OrthoDB" id="960873at2"/>
<dbReference type="AlphaFoldDB" id="A0A286G374"/>
<evidence type="ECO:0000313" key="4">
    <source>
        <dbReference type="Proteomes" id="UP000219452"/>
    </source>
</evidence>
<keyword evidence="2" id="KW-0732">Signal</keyword>
<evidence type="ECO:0000256" key="1">
    <source>
        <dbReference type="SAM" id="MobiDB-lite"/>
    </source>
</evidence>
<dbReference type="EMBL" id="OCNH01000002">
    <property type="protein sequence ID" value="SOD89424.1"/>
    <property type="molecule type" value="Genomic_DNA"/>
</dbReference>
<organism evidence="3 4">
    <name type="scientific">Spirosoma fluviale</name>
    <dbReference type="NCBI Taxonomy" id="1597977"/>
    <lineage>
        <taxon>Bacteria</taxon>
        <taxon>Pseudomonadati</taxon>
        <taxon>Bacteroidota</taxon>
        <taxon>Cytophagia</taxon>
        <taxon>Cytophagales</taxon>
        <taxon>Cytophagaceae</taxon>
        <taxon>Spirosoma</taxon>
    </lineage>
</organism>
<evidence type="ECO:0000256" key="2">
    <source>
        <dbReference type="SAM" id="SignalP"/>
    </source>
</evidence>
<feature type="compositionally biased region" description="Low complexity" evidence="1">
    <location>
        <begin position="28"/>
        <end position="42"/>
    </location>
</feature>
<reference evidence="4" key="1">
    <citation type="submission" date="2017-09" db="EMBL/GenBank/DDBJ databases">
        <authorList>
            <person name="Varghese N."/>
            <person name="Submissions S."/>
        </authorList>
    </citation>
    <scope>NUCLEOTIDE SEQUENCE [LARGE SCALE GENOMIC DNA]</scope>
    <source>
        <strain evidence="4">DSM 29961</strain>
    </source>
</reference>
<dbReference type="Proteomes" id="UP000219452">
    <property type="component" value="Unassembled WGS sequence"/>
</dbReference>
<keyword evidence="4" id="KW-1185">Reference proteome</keyword>
<feature type="region of interest" description="Disordered" evidence="1">
    <location>
        <begin position="24"/>
        <end position="99"/>
    </location>
</feature>